<reference evidence="1 2" key="1">
    <citation type="submission" date="2019-11" db="EMBL/GenBank/DDBJ databases">
        <title>Draft genome sequences of five Paenibacillus species of dairy origin.</title>
        <authorList>
            <person name="Olajide A.M."/>
            <person name="Chen S."/>
            <person name="Lapointe G."/>
        </authorList>
    </citation>
    <scope>NUCLEOTIDE SEQUENCE [LARGE SCALE GENOMIC DNA]</scope>
    <source>
        <strain evidence="1 2">2CS3</strain>
    </source>
</reference>
<proteinExistence type="predicted"/>
<keyword evidence="2" id="KW-1185">Reference proteome</keyword>
<dbReference type="Gene3D" id="3.90.226.10">
    <property type="entry name" value="2-enoyl-CoA Hydratase, Chain A, domain 1"/>
    <property type="match status" value="1"/>
</dbReference>
<sequence>MSGLPGPAGKGDDPMFVKTETVADGITKVTLANPQLNLLSNQVKKELKDTFSLIAQDSSVRVVVFETEGPHFCCGADLKEFPARIETKAARIVWDEGHAMLQSILHTPQPTIACIQGKTLGGGAELAAAFDFRIFSDNVQIGFPEVFRGVFPGNGGLERTIDIAGAGKAMQLMMTGSVISAAEAKRIGMASEVVPPARLYSTALELAAELTSLPAAAVQAVKQAVIQYGLSKHDFNRIGRELFYQVHETEDVREGVQAFMDKRKPVYKHR</sequence>
<comment type="caution">
    <text evidence="1">The sequence shown here is derived from an EMBL/GenBank/DDBJ whole genome shotgun (WGS) entry which is preliminary data.</text>
</comment>
<dbReference type="SUPFAM" id="SSF52096">
    <property type="entry name" value="ClpP/crotonase"/>
    <property type="match status" value="1"/>
</dbReference>
<dbReference type="PANTHER" id="PTHR11941">
    <property type="entry name" value="ENOYL-COA HYDRATASE-RELATED"/>
    <property type="match status" value="1"/>
</dbReference>
<dbReference type="CDD" id="cd06558">
    <property type="entry name" value="crotonase-like"/>
    <property type="match status" value="1"/>
</dbReference>
<protein>
    <submittedName>
        <fullName evidence="1">Enoyl-CoA hydratase</fullName>
    </submittedName>
</protein>
<dbReference type="GO" id="GO:0006635">
    <property type="term" value="P:fatty acid beta-oxidation"/>
    <property type="evidence" value="ECO:0007669"/>
    <property type="project" value="TreeGrafter"/>
</dbReference>
<name>A0A7X2Z9F2_9BACL</name>
<dbReference type="Pfam" id="PF00378">
    <property type="entry name" value="ECH_1"/>
    <property type="match status" value="1"/>
</dbReference>
<accession>A0A7X2Z9F2</accession>
<dbReference type="InterPro" id="IPR001753">
    <property type="entry name" value="Enoyl-CoA_hydra/iso"/>
</dbReference>
<dbReference type="PANTHER" id="PTHR11941:SF54">
    <property type="entry name" value="ENOYL-COA HYDRATASE, MITOCHONDRIAL"/>
    <property type="match status" value="1"/>
</dbReference>
<dbReference type="Proteomes" id="UP000450917">
    <property type="component" value="Unassembled WGS sequence"/>
</dbReference>
<dbReference type="InterPro" id="IPR029045">
    <property type="entry name" value="ClpP/crotonase-like_dom_sf"/>
</dbReference>
<evidence type="ECO:0000313" key="1">
    <source>
        <dbReference type="EMBL" id="MUG70701.1"/>
    </source>
</evidence>
<dbReference type="AlphaFoldDB" id="A0A7X2Z9F2"/>
<organism evidence="1 2">
    <name type="scientific">Paenibacillus validus</name>
    <dbReference type="NCBI Taxonomy" id="44253"/>
    <lineage>
        <taxon>Bacteria</taxon>
        <taxon>Bacillati</taxon>
        <taxon>Bacillota</taxon>
        <taxon>Bacilli</taxon>
        <taxon>Bacillales</taxon>
        <taxon>Paenibacillaceae</taxon>
        <taxon>Paenibacillus</taxon>
    </lineage>
</organism>
<gene>
    <name evidence="1" type="ORF">GNP93_08400</name>
</gene>
<dbReference type="GO" id="GO:0003824">
    <property type="term" value="F:catalytic activity"/>
    <property type="evidence" value="ECO:0007669"/>
    <property type="project" value="UniProtKB-ARBA"/>
</dbReference>
<dbReference type="EMBL" id="WNZX01000005">
    <property type="protein sequence ID" value="MUG70701.1"/>
    <property type="molecule type" value="Genomic_DNA"/>
</dbReference>
<evidence type="ECO:0000313" key="2">
    <source>
        <dbReference type="Proteomes" id="UP000450917"/>
    </source>
</evidence>